<protein>
    <submittedName>
        <fullName evidence="2">Uncharacterized protein</fullName>
    </submittedName>
</protein>
<dbReference type="AlphaFoldDB" id="A0A9Q1KDI4"/>
<evidence type="ECO:0000313" key="3">
    <source>
        <dbReference type="Proteomes" id="UP001153076"/>
    </source>
</evidence>
<evidence type="ECO:0000313" key="2">
    <source>
        <dbReference type="EMBL" id="KAJ8441277.1"/>
    </source>
</evidence>
<organism evidence="2 3">
    <name type="scientific">Carnegiea gigantea</name>
    <dbReference type="NCBI Taxonomy" id="171969"/>
    <lineage>
        <taxon>Eukaryota</taxon>
        <taxon>Viridiplantae</taxon>
        <taxon>Streptophyta</taxon>
        <taxon>Embryophyta</taxon>
        <taxon>Tracheophyta</taxon>
        <taxon>Spermatophyta</taxon>
        <taxon>Magnoliopsida</taxon>
        <taxon>eudicotyledons</taxon>
        <taxon>Gunneridae</taxon>
        <taxon>Pentapetalae</taxon>
        <taxon>Caryophyllales</taxon>
        <taxon>Cactineae</taxon>
        <taxon>Cactaceae</taxon>
        <taxon>Cactoideae</taxon>
        <taxon>Echinocereeae</taxon>
        <taxon>Carnegiea</taxon>
    </lineage>
</organism>
<dbReference type="Proteomes" id="UP001153076">
    <property type="component" value="Unassembled WGS sequence"/>
</dbReference>
<sequence>MADMHPRAFGNWALVTVGPMATDHKWTSFETWTAYERDAKYIVRHFAWDSQGDAFPPLPLPKDFQDLCPSYELAVAEEAAEDYELPELPQVIFYVMLLNEAERLVSAVTKLRWSTFELWVWLYGERIFEARFQMKVTPEESLGAGLQEESSEVEPEGEGSACEGATSPSTDEKHRRKWYNRRGGKANNDWYAYFFFHHGVSSPLQYQGDGRLWLHARLVPLPEDYHILCPCFSLPAVEGAAADFELPKIVQATFYAMLLNEAVELGVVHDFMADGLRSALVGLRCSSFEVWMSRIDRKLREAAVGGPWSFGQPTRDPGSNGPLPPSRVQVTRATWRGRGGLLLLRELHLPGHQFLLFIKEDAHRTSYVPLRMESEKREKLILALGCFCRTISASVPILTSGWRRDMLIIFYAMVIDDAAELGFSRRLTMDCVMWAMWKLDGGPAEAWPGDNG</sequence>
<reference evidence="2" key="1">
    <citation type="submission" date="2022-04" db="EMBL/GenBank/DDBJ databases">
        <title>Carnegiea gigantea Genome sequencing and assembly v2.</title>
        <authorList>
            <person name="Copetti D."/>
            <person name="Sanderson M.J."/>
            <person name="Burquez A."/>
            <person name="Wojciechowski M.F."/>
        </authorList>
    </citation>
    <scope>NUCLEOTIDE SEQUENCE</scope>
    <source>
        <strain evidence="2">SGP5-SGP5p</strain>
        <tissue evidence="2">Aerial part</tissue>
    </source>
</reference>
<accession>A0A9Q1KDI4</accession>
<gene>
    <name evidence="2" type="ORF">Cgig2_013692</name>
</gene>
<proteinExistence type="predicted"/>
<keyword evidence="3" id="KW-1185">Reference proteome</keyword>
<evidence type="ECO:0000256" key="1">
    <source>
        <dbReference type="SAM" id="MobiDB-lite"/>
    </source>
</evidence>
<name>A0A9Q1KDI4_9CARY</name>
<feature type="region of interest" description="Disordered" evidence="1">
    <location>
        <begin position="143"/>
        <end position="175"/>
    </location>
</feature>
<dbReference type="EMBL" id="JAKOGI010000171">
    <property type="protein sequence ID" value="KAJ8441277.1"/>
    <property type="molecule type" value="Genomic_DNA"/>
</dbReference>
<comment type="caution">
    <text evidence="2">The sequence shown here is derived from an EMBL/GenBank/DDBJ whole genome shotgun (WGS) entry which is preliminary data.</text>
</comment>